<dbReference type="GeneID" id="64705429"/>
<feature type="transmembrane region" description="Helical" evidence="2">
    <location>
        <begin position="78"/>
        <end position="100"/>
    </location>
</feature>
<dbReference type="EMBL" id="JABBWM010000020">
    <property type="protein sequence ID" value="KAG2110518.1"/>
    <property type="molecule type" value="Genomic_DNA"/>
</dbReference>
<evidence type="ECO:0000256" key="1">
    <source>
        <dbReference type="SAM" id="MobiDB-lite"/>
    </source>
</evidence>
<evidence type="ECO:0000313" key="4">
    <source>
        <dbReference type="Proteomes" id="UP000823399"/>
    </source>
</evidence>
<evidence type="ECO:0000313" key="3">
    <source>
        <dbReference type="EMBL" id="KAG2110518.1"/>
    </source>
</evidence>
<keyword evidence="4" id="KW-1185">Reference proteome</keyword>
<dbReference type="PANTHER" id="PTHR36050">
    <property type="entry name" value="O-FUCOSYLTRANSFERASE 30"/>
    <property type="match status" value="1"/>
</dbReference>
<name>A0A9P7FA17_9AGAM</name>
<dbReference type="Proteomes" id="UP000823399">
    <property type="component" value="Unassembled WGS sequence"/>
</dbReference>
<dbReference type="RefSeq" id="XP_041294108.1">
    <property type="nucleotide sequence ID" value="XM_041443170.1"/>
</dbReference>
<reference evidence="3" key="1">
    <citation type="journal article" date="2020" name="New Phytol.">
        <title>Comparative genomics reveals dynamic genome evolution in host specialist ectomycorrhizal fungi.</title>
        <authorList>
            <person name="Lofgren L.A."/>
            <person name="Nguyen N.H."/>
            <person name="Vilgalys R."/>
            <person name="Ruytinx J."/>
            <person name="Liao H.L."/>
            <person name="Branco S."/>
            <person name="Kuo A."/>
            <person name="LaButti K."/>
            <person name="Lipzen A."/>
            <person name="Andreopoulos W."/>
            <person name="Pangilinan J."/>
            <person name="Riley R."/>
            <person name="Hundley H."/>
            <person name="Na H."/>
            <person name="Barry K."/>
            <person name="Grigoriev I.V."/>
            <person name="Stajich J.E."/>
            <person name="Kennedy P.G."/>
        </authorList>
    </citation>
    <scope>NUCLEOTIDE SEQUENCE</scope>
    <source>
        <strain evidence="3">FC423</strain>
    </source>
</reference>
<evidence type="ECO:0000256" key="2">
    <source>
        <dbReference type="SAM" id="Phobius"/>
    </source>
</evidence>
<keyword evidence="2" id="KW-1133">Transmembrane helix</keyword>
<gene>
    <name evidence="3" type="ORF">F5147DRAFT_796370</name>
</gene>
<protein>
    <submittedName>
        <fullName evidence="3">Uncharacterized protein</fullName>
    </submittedName>
</protein>
<dbReference type="PANTHER" id="PTHR36050:SF1">
    <property type="entry name" value="O-FUCOSYLTRANSFERASE 30"/>
    <property type="match status" value="1"/>
</dbReference>
<keyword evidence="2" id="KW-0472">Membrane</keyword>
<comment type="caution">
    <text evidence="3">The sequence shown here is derived from an EMBL/GenBank/DDBJ whole genome shotgun (WGS) entry which is preliminary data.</text>
</comment>
<sequence>MDMEARQKGCLHDFQLEQMTIMMTFSIMNTYTFQSPSVTLEKGAYRMRAPHSTRPGSSLSQSLMTAKQSPSHSPNRKLAILVAVLAFASVTCFFFAYHLFTTRFAPYAQPHPHRADALPKANPPAPDTKYLSYFPHSGLHNQRIALENALVLAKALNRTLLVPFLRLGKPIRYVSFEKLRRFLVLGSKTGLEHCPLVPIGIPAPEECSGYEEWTSVPWDHFVDLQGIGEKIGVRMIQWDGSPAAQYLKKFHINIFDADTLTLQDSGPYDFRFLDTLDDVSPTRDKYLYSIYIPTLAQAPERLVQIGTLFGSSRLRLRQDASKSVRKDVRSGMAFTNSHLSPVADTIYEALGTVYIGAHLRVGDGQFEQRSTDNARTIWWKLVHLVCGLDLEETLALEQQLSPFDEDLDPPFIQPDVPSLRVPHPPLPPLPHTFKPKIRCRAPLHTSAPLQRLNAPLYIATDSPNPAADPLFSIYLQTFPCIFFLSDFTSRLTPLDALINPYDQVLLKGFLMPVLDAMVLARAREVVITDGSTFGAFVKDVLWRRHWGFEIVQRG</sequence>
<dbReference type="AlphaFoldDB" id="A0A9P7FA17"/>
<keyword evidence="2" id="KW-0812">Transmembrane</keyword>
<feature type="region of interest" description="Disordered" evidence="1">
    <location>
        <begin position="49"/>
        <end position="72"/>
    </location>
</feature>
<feature type="compositionally biased region" description="Polar residues" evidence="1">
    <location>
        <begin position="54"/>
        <end position="72"/>
    </location>
</feature>
<proteinExistence type="predicted"/>
<dbReference type="OrthoDB" id="1882547at2759"/>
<organism evidence="3 4">
    <name type="scientific">Suillus discolor</name>
    <dbReference type="NCBI Taxonomy" id="1912936"/>
    <lineage>
        <taxon>Eukaryota</taxon>
        <taxon>Fungi</taxon>
        <taxon>Dikarya</taxon>
        <taxon>Basidiomycota</taxon>
        <taxon>Agaricomycotina</taxon>
        <taxon>Agaricomycetes</taxon>
        <taxon>Agaricomycetidae</taxon>
        <taxon>Boletales</taxon>
        <taxon>Suillineae</taxon>
        <taxon>Suillaceae</taxon>
        <taxon>Suillus</taxon>
    </lineage>
</organism>
<accession>A0A9P7FA17</accession>